<evidence type="ECO:0000256" key="5">
    <source>
        <dbReference type="HAMAP-Rule" id="MF_00532"/>
    </source>
</evidence>
<dbReference type="InterPro" id="IPR020568">
    <property type="entry name" value="Ribosomal_Su5_D2-typ_SF"/>
</dbReference>
<dbReference type="GO" id="GO:0005737">
    <property type="term" value="C:cytoplasm"/>
    <property type="evidence" value="ECO:0007669"/>
    <property type="project" value="UniProtKB-ARBA"/>
</dbReference>
<evidence type="ECO:0000256" key="3">
    <source>
        <dbReference type="ARBA" id="ARBA00023274"/>
    </source>
</evidence>
<proteinExistence type="inferred from homology"/>
<dbReference type="OrthoDB" id="9803965at2"/>
<evidence type="ECO:0000256" key="1">
    <source>
        <dbReference type="ARBA" id="ARBA00005251"/>
    </source>
</evidence>
<sequence length="168" mass="18440">MSDTIENNESDAEVVPNEYTSETPEAASAETRAPRGPVVIDRPIQTVGRRKEAVVRVRLTAGTGNFVLNGRTIEDYFPNKLHQQLVKDPLNTVERLESFDIAANLSGGGPSGQAGALRLAIARALIEVSPEDRPALKRAGFLTRDPRAVERKKYGLKKARKASQYSKR</sequence>
<dbReference type="FunFam" id="3.30.230.10:FF:000001">
    <property type="entry name" value="30S ribosomal protein S9"/>
    <property type="match status" value="1"/>
</dbReference>
<evidence type="ECO:0000256" key="7">
    <source>
        <dbReference type="SAM" id="MobiDB-lite"/>
    </source>
</evidence>
<feature type="region of interest" description="Disordered" evidence="7">
    <location>
        <begin position="1"/>
        <end position="34"/>
    </location>
</feature>
<dbReference type="GeneID" id="300997144"/>
<comment type="similarity">
    <text evidence="1 5 6">Belongs to the universal ribosomal protein uS9 family.</text>
</comment>
<dbReference type="GO" id="GO:0006412">
    <property type="term" value="P:translation"/>
    <property type="evidence" value="ECO:0007669"/>
    <property type="project" value="UniProtKB-UniRule"/>
</dbReference>
<dbReference type="InterPro" id="IPR000754">
    <property type="entry name" value="Ribosomal_uS9"/>
</dbReference>
<dbReference type="STRING" id="57704.SAMN04489793_4597"/>
<dbReference type="GO" id="GO:0003735">
    <property type="term" value="F:structural constituent of ribosome"/>
    <property type="evidence" value="ECO:0007669"/>
    <property type="project" value="InterPro"/>
</dbReference>
<dbReference type="HAMAP" id="MF_00532_B">
    <property type="entry name" value="Ribosomal_uS9_B"/>
    <property type="match status" value="1"/>
</dbReference>
<dbReference type="PANTHER" id="PTHR21569">
    <property type="entry name" value="RIBOSOMAL PROTEIN S9"/>
    <property type="match status" value="1"/>
</dbReference>
<dbReference type="GO" id="GO:0015935">
    <property type="term" value="C:small ribosomal subunit"/>
    <property type="evidence" value="ECO:0007669"/>
    <property type="project" value="TreeGrafter"/>
</dbReference>
<dbReference type="KEGG" id="tsm:ASU32_18680"/>
<evidence type="ECO:0000256" key="2">
    <source>
        <dbReference type="ARBA" id="ARBA00022980"/>
    </source>
</evidence>
<dbReference type="InterPro" id="IPR023035">
    <property type="entry name" value="Ribosomal_uS9_bac/plastid"/>
</dbReference>
<organism evidence="8 9">
    <name type="scientific">Tsukamurella tyrosinosolvens</name>
    <dbReference type="NCBI Taxonomy" id="57704"/>
    <lineage>
        <taxon>Bacteria</taxon>
        <taxon>Bacillati</taxon>
        <taxon>Actinomycetota</taxon>
        <taxon>Actinomycetes</taxon>
        <taxon>Mycobacteriales</taxon>
        <taxon>Tsukamurellaceae</taxon>
        <taxon>Tsukamurella</taxon>
    </lineage>
</organism>
<dbReference type="Gene3D" id="3.30.230.10">
    <property type="match status" value="1"/>
</dbReference>
<dbReference type="PROSITE" id="PS00360">
    <property type="entry name" value="RIBOSOMAL_S9"/>
    <property type="match status" value="1"/>
</dbReference>
<dbReference type="EMBL" id="FNSA01000003">
    <property type="protein sequence ID" value="SED30709.1"/>
    <property type="molecule type" value="Genomic_DNA"/>
</dbReference>
<dbReference type="InterPro" id="IPR020574">
    <property type="entry name" value="Ribosomal_uS9_CS"/>
</dbReference>
<dbReference type="GO" id="GO:0003723">
    <property type="term" value="F:RNA binding"/>
    <property type="evidence" value="ECO:0007669"/>
    <property type="project" value="TreeGrafter"/>
</dbReference>
<reference evidence="9" key="1">
    <citation type="submission" date="2016-10" db="EMBL/GenBank/DDBJ databases">
        <authorList>
            <person name="Varghese N."/>
            <person name="Submissions S."/>
        </authorList>
    </citation>
    <scope>NUCLEOTIDE SEQUENCE [LARGE SCALE GENOMIC DNA]</scope>
    <source>
        <strain evidence="9">DSM 44234</strain>
    </source>
</reference>
<evidence type="ECO:0000256" key="6">
    <source>
        <dbReference type="RuleBase" id="RU003815"/>
    </source>
</evidence>
<keyword evidence="2 5" id="KW-0689">Ribosomal protein</keyword>
<gene>
    <name evidence="5" type="primary">rpsI</name>
    <name evidence="8" type="ORF">SAMN04489793_4597</name>
</gene>
<evidence type="ECO:0000256" key="4">
    <source>
        <dbReference type="ARBA" id="ARBA00035259"/>
    </source>
</evidence>
<dbReference type="PANTHER" id="PTHR21569:SF1">
    <property type="entry name" value="SMALL RIBOSOMAL SUBUNIT PROTEIN US9M"/>
    <property type="match status" value="1"/>
</dbReference>
<name>A0A1H4ZKR7_TSUTY</name>
<protein>
    <recommendedName>
        <fullName evidence="4 5">Small ribosomal subunit protein uS9</fullName>
    </recommendedName>
</protein>
<dbReference type="NCBIfam" id="NF001099">
    <property type="entry name" value="PRK00132.1"/>
    <property type="match status" value="1"/>
</dbReference>
<accession>A0A1H4ZKR7</accession>
<keyword evidence="9" id="KW-1185">Reference proteome</keyword>
<dbReference type="AlphaFoldDB" id="A0A1H4ZKR7"/>
<dbReference type="InterPro" id="IPR014721">
    <property type="entry name" value="Ribsml_uS5_D2-typ_fold_subgr"/>
</dbReference>
<feature type="compositionally biased region" description="Acidic residues" evidence="7">
    <location>
        <begin position="1"/>
        <end position="12"/>
    </location>
</feature>
<dbReference type="Proteomes" id="UP000182241">
    <property type="component" value="Unassembled WGS sequence"/>
</dbReference>
<dbReference type="RefSeq" id="WP_068522586.1">
    <property type="nucleotide sequence ID" value="NZ_CBDRGN010000006.1"/>
</dbReference>
<evidence type="ECO:0000313" key="8">
    <source>
        <dbReference type="EMBL" id="SED30709.1"/>
    </source>
</evidence>
<evidence type="ECO:0000313" key="9">
    <source>
        <dbReference type="Proteomes" id="UP000182241"/>
    </source>
</evidence>
<dbReference type="SUPFAM" id="SSF54211">
    <property type="entry name" value="Ribosomal protein S5 domain 2-like"/>
    <property type="match status" value="1"/>
</dbReference>
<dbReference type="Pfam" id="PF00380">
    <property type="entry name" value="Ribosomal_S9"/>
    <property type="match status" value="1"/>
</dbReference>
<keyword evidence="3 5" id="KW-0687">Ribonucleoprotein</keyword>